<dbReference type="GO" id="GO:0000976">
    <property type="term" value="F:transcription cis-regulatory region binding"/>
    <property type="evidence" value="ECO:0007669"/>
    <property type="project" value="TreeGrafter"/>
</dbReference>
<dbReference type="EMBL" id="CP091507">
    <property type="protein sequence ID" value="UOO78481.1"/>
    <property type="molecule type" value="Genomic_DNA"/>
</dbReference>
<dbReference type="PRINTS" id="PR00039">
    <property type="entry name" value="HTHLYSR"/>
</dbReference>
<dbReference type="InterPro" id="IPR000847">
    <property type="entry name" value="LysR_HTH_N"/>
</dbReference>
<dbReference type="Gene3D" id="3.40.190.290">
    <property type="match status" value="1"/>
</dbReference>
<dbReference type="EMBL" id="SLXE01000005">
    <property type="protein sequence ID" value="TCP07941.1"/>
    <property type="molecule type" value="Genomic_DNA"/>
</dbReference>
<keyword evidence="8" id="KW-1185">Reference proteome</keyword>
<dbReference type="FunFam" id="1.10.10.10:FF:000001">
    <property type="entry name" value="LysR family transcriptional regulator"/>
    <property type="match status" value="1"/>
</dbReference>
<evidence type="ECO:0000259" key="5">
    <source>
        <dbReference type="PROSITE" id="PS50931"/>
    </source>
</evidence>
<dbReference type="Proteomes" id="UP000294721">
    <property type="component" value="Unassembled WGS sequence"/>
</dbReference>
<dbReference type="RefSeq" id="WP_132953061.1">
    <property type="nucleotide sequence ID" value="NZ_CALJUB010000070.1"/>
</dbReference>
<dbReference type="Gene3D" id="1.10.10.10">
    <property type="entry name" value="Winged helix-like DNA-binding domain superfamily/Winged helix DNA-binding domain"/>
    <property type="match status" value="1"/>
</dbReference>
<dbReference type="PROSITE" id="PS50931">
    <property type="entry name" value="HTH_LYSR"/>
    <property type="match status" value="1"/>
</dbReference>
<organism evidence="7 9">
    <name type="scientific">Uruburuella suis</name>
    <dbReference type="NCBI Taxonomy" id="252130"/>
    <lineage>
        <taxon>Bacteria</taxon>
        <taxon>Pseudomonadati</taxon>
        <taxon>Pseudomonadota</taxon>
        <taxon>Betaproteobacteria</taxon>
        <taxon>Neisseriales</taxon>
        <taxon>Neisseriaceae</taxon>
        <taxon>Uruburuella</taxon>
    </lineage>
</organism>
<keyword evidence="4" id="KW-0804">Transcription</keyword>
<evidence type="ECO:0000256" key="4">
    <source>
        <dbReference type="ARBA" id="ARBA00023163"/>
    </source>
</evidence>
<reference evidence="7" key="3">
    <citation type="journal article" date="2022" name="Res Sq">
        <title>Evolution of multicellular longitudinally dividing oral cavity symbionts (Neisseriaceae).</title>
        <authorList>
            <person name="Nyongesa S."/>
            <person name="Weber P."/>
            <person name="Bernet E."/>
            <person name="Pullido F."/>
            <person name="Nieckarz M."/>
            <person name="Delaby M."/>
            <person name="Nieves C."/>
            <person name="Viehboeck T."/>
            <person name="Krause N."/>
            <person name="Rivera-Millot A."/>
            <person name="Nakamura A."/>
            <person name="Vischer N."/>
            <person name="VanNieuwenhze M."/>
            <person name="Brun Y."/>
            <person name="Cava F."/>
            <person name="Bulgheresi S."/>
            <person name="Veyrier F."/>
        </authorList>
    </citation>
    <scope>NUCLEOTIDE SEQUENCE</scope>
    <source>
        <strain evidence="7">1258/02</strain>
    </source>
</reference>
<accession>A0AAE9KFR6</accession>
<dbReference type="PANTHER" id="PTHR30126:SF40">
    <property type="entry name" value="HTH-TYPE TRANSCRIPTIONAL REGULATOR GLTR"/>
    <property type="match status" value="1"/>
</dbReference>
<dbReference type="KEGG" id="usu:LVJ78_07070"/>
<dbReference type="Pfam" id="PF00126">
    <property type="entry name" value="HTH_1"/>
    <property type="match status" value="1"/>
</dbReference>
<dbReference type="SUPFAM" id="SSF53850">
    <property type="entry name" value="Periplasmic binding protein-like II"/>
    <property type="match status" value="1"/>
</dbReference>
<evidence type="ECO:0000256" key="1">
    <source>
        <dbReference type="ARBA" id="ARBA00009437"/>
    </source>
</evidence>
<dbReference type="SUPFAM" id="SSF46785">
    <property type="entry name" value="Winged helix' DNA-binding domain"/>
    <property type="match status" value="1"/>
</dbReference>
<reference evidence="7" key="2">
    <citation type="submission" date="2021-12" db="EMBL/GenBank/DDBJ databases">
        <authorList>
            <person name="Veyrier F.J."/>
        </authorList>
    </citation>
    <scope>NUCLEOTIDE SEQUENCE</scope>
    <source>
        <strain evidence="7">1258/02</strain>
    </source>
</reference>
<comment type="similarity">
    <text evidence="1">Belongs to the LysR transcriptional regulatory family.</text>
</comment>
<dbReference type="InterPro" id="IPR005119">
    <property type="entry name" value="LysR_subst-bd"/>
</dbReference>
<evidence type="ECO:0000313" key="8">
    <source>
        <dbReference type="Proteomes" id="UP000294721"/>
    </source>
</evidence>
<dbReference type="PANTHER" id="PTHR30126">
    <property type="entry name" value="HTH-TYPE TRANSCRIPTIONAL REGULATOR"/>
    <property type="match status" value="1"/>
</dbReference>
<dbReference type="InterPro" id="IPR036388">
    <property type="entry name" value="WH-like_DNA-bd_sf"/>
</dbReference>
<evidence type="ECO:0000313" key="9">
    <source>
        <dbReference type="Proteomes" id="UP000829756"/>
    </source>
</evidence>
<sequence>MDYNQIKSFVTVAHHGNLTQAAESLHLSQPAVSAQIKAVEKHLNVVLFQRTSGGMALTRAGEAFLPEAEQLLQHHHRLARFAQSLSEHYVEHAEIGLVHPILSSRVTTLTRCIRHHNPDLQLHIQYGMSGEILERVQNKTLQGGFYLGAANHRGIRSLFLEDIRYCLICPAKAAAHIQADDPTDLENYTWIEMSGLSGGRKYLQQFWRRHRLSPKHQIICDFPQTIIDLVGDGMGMAMVPIHKAEAAIAAGKPIAMLDQFQQTLPLQFIYLDEYEQDPVLQLLRQCVSEVWLNKGC</sequence>
<dbReference type="Proteomes" id="UP000829756">
    <property type="component" value="Chromosome"/>
</dbReference>
<evidence type="ECO:0000313" key="6">
    <source>
        <dbReference type="EMBL" id="TCP07941.1"/>
    </source>
</evidence>
<keyword evidence="2" id="KW-0805">Transcription regulation</keyword>
<dbReference type="GO" id="GO:0003700">
    <property type="term" value="F:DNA-binding transcription factor activity"/>
    <property type="evidence" value="ECO:0007669"/>
    <property type="project" value="InterPro"/>
</dbReference>
<evidence type="ECO:0000313" key="7">
    <source>
        <dbReference type="EMBL" id="UOO78481.1"/>
    </source>
</evidence>
<evidence type="ECO:0000256" key="3">
    <source>
        <dbReference type="ARBA" id="ARBA00023125"/>
    </source>
</evidence>
<proteinExistence type="inferred from homology"/>
<dbReference type="AlphaFoldDB" id="A0AAE9KFR6"/>
<dbReference type="Pfam" id="PF03466">
    <property type="entry name" value="LysR_substrate"/>
    <property type="match status" value="1"/>
</dbReference>
<name>A0AAE9KFR6_9NEIS</name>
<gene>
    <name evidence="6" type="ORF">EV680_10563</name>
    <name evidence="7" type="ORF">LVJ78_07070</name>
</gene>
<reference evidence="6 8" key="1">
    <citation type="submission" date="2019-03" db="EMBL/GenBank/DDBJ databases">
        <title>Genomic Encyclopedia of Type Strains, Phase IV (KMG-IV): sequencing the most valuable type-strain genomes for metagenomic binning, comparative biology and taxonomic classification.</title>
        <authorList>
            <person name="Goeker M."/>
        </authorList>
    </citation>
    <scope>NUCLEOTIDE SEQUENCE [LARGE SCALE GENOMIC DNA]</scope>
    <source>
        <strain evidence="6 8">DSM 17474</strain>
    </source>
</reference>
<feature type="domain" description="HTH lysR-type" evidence="5">
    <location>
        <begin position="1"/>
        <end position="58"/>
    </location>
</feature>
<dbReference type="InterPro" id="IPR036390">
    <property type="entry name" value="WH_DNA-bd_sf"/>
</dbReference>
<keyword evidence="3 6" id="KW-0238">DNA-binding</keyword>
<evidence type="ECO:0000256" key="2">
    <source>
        <dbReference type="ARBA" id="ARBA00023015"/>
    </source>
</evidence>
<protein>
    <submittedName>
        <fullName evidence="6">DNA-binding transcriptional LysR family regulator</fullName>
    </submittedName>
    <submittedName>
        <fullName evidence="7">LysR family transcriptional regulator</fullName>
    </submittedName>
</protein>
<dbReference type="CDD" id="cd05466">
    <property type="entry name" value="PBP2_LTTR_substrate"/>
    <property type="match status" value="1"/>
</dbReference>